<name>A0A0G4LJU0_VERLO</name>
<accession>A0A0G4LJU0</accession>
<dbReference type="Proteomes" id="UP000044602">
    <property type="component" value="Unassembled WGS sequence"/>
</dbReference>
<evidence type="ECO:0000313" key="2">
    <source>
        <dbReference type="Proteomes" id="UP000044602"/>
    </source>
</evidence>
<proteinExistence type="predicted"/>
<reference evidence="1 2" key="1">
    <citation type="submission" date="2015-05" db="EMBL/GenBank/DDBJ databases">
        <authorList>
            <person name="Wang D.B."/>
            <person name="Wang M."/>
        </authorList>
    </citation>
    <scope>NUCLEOTIDE SEQUENCE [LARGE SCALE GENOMIC DNA]</scope>
    <source>
        <strain evidence="1">VL1</strain>
    </source>
</reference>
<keyword evidence="2" id="KW-1185">Reference proteome</keyword>
<dbReference type="AlphaFoldDB" id="A0A0G4LJU0"/>
<sequence>MASLEDRVGSIDEITAVGKDALPLKDIIAPEEEKLWLEELISLEETVGERRGPDSEVEALDLTNSLVVEALIVGGKTGSLLVSGKLLVAEVRTLLMDCDEAKPDVSTDFDNEFLVDSTGVSVEDA</sequence>
<gene>
    <name evidence="1" type="ORF">BN1708_013346</name>
</gene>
<evidence type="ECO:0000313" key="1">
    <source>
        <dbReference type="EMBL" id="CRK22219.1"/>
    </source>
</evidence>
<protein>
    <submittedName>
        <fullName evidence="1">Uncharacterized protein</fullName>
    </submittedName>
</protein>
<dbReference type="EMBL" id="CVQH01013780">
    <property type="protein sequence ID" value="CRK22219.1"/>
    <property type="molecule type" value="Genomic_DNA"/>
</dbReference>
<organism evidence="1 2">
    <name type="scientific">Verticillium longisporum</name>
    <name type="common">Verticillium dahliae var. longisporum</name>
    <dbReference type="NCBI Taxonomy" id="100787"/>
    <lineage>
        <taxon>Eukaryota</taxon>
        <taxon>Fungi</taxon>
        <taxon>Dikarya</taxon>
        <taxon>Ascomycota</taxon>
        <taxon>Pezizomycotina</taxon>
        <taxon>Sordariomycetes</taxon>
        <taxon>Hypocreomycetidae</taxon>
        <taxon>Glomerellales</taxon>
        <taxon>Plectosphaerellaceae</taxon>
        <taxon>Verticillium</taxon>
    </lineage>
</organism>